<dbReference type="Proteomes" id="UP000187417">
    <property type="component" value="Unassembled WGS sequence"/>
</dbReference>
<sequence>MESAPGRKADPRAERGLTSMSNQFVPRGQWIFGASASYSTHTNKDYTFLVIEDINSDGYTFKVTPLIAYAIRDNMAIGVKFIYSRSLLRIDSGSIKLGSDIDLGVDFYNALQHNYSGAFIWRQYIPLGQNKRFALFNETSLTLGGGQSRFAADSPIRGTYETNFSASIGISPGLVAFATNNLAFEVNIGVMGLSYTRTRQVHNQVTVGKRTSSLMNFKVNILSIGLGVSFYL</sequence>
<dbReference type="EMBL" id="MNQH01000001">
    <property type="protein sequence ID" value="OKY96868.1"/>
    <property type="molecule type" value="Genomic_DNA"/>
</dbReference>
<accession>A0A1Q6FDD6</accession>
<name>A0A1Q6FDD6_9BACT</name>
<proteinExistence type="predicted"/>
<evidence type="ECO:0000313" key="1">
    <source>
        <dbReference type="EMBL" id="OKY96868.1"/>
    </source>
</evidence>
<comment type="caution">
    <text evidence="1">The sequence shown here is derived from an EMBL/GenBank/DDBJ whole genome shotgun (WGS) entry which is preliminary data.</text>
</comment>
<evidence type="ECO:0008006" key="3">
    <source>
        <dbReference type="Google" id="ProtNLM"/>
    </source>
</evidence>
<dbReference type="RefSeq" id="WP_278338896.1">
    <property type="nucleotide sequence ID" value="NZ_CAUDCG010000001.1"/>
</dbReference>
<gene>
    <name evidence="1" type="ORF">BHV66_00955</name>
</gene>
<organism evidence="1 2">
    <name type="scientific">Alistipes putredinis</name>
    <dbReference type="NCBI Taxonomy" id="28117"/>
    <lineage>
        <taxon>Bacteria</taxon>
        <taxon>Pseudomonadati</taxon>
        <taxon>Bacteroidota</taxon>
        <taxon>Bacteroidia</taxon>
        <taxon>Bacteroidales</taxon>
        <taxon>Rikenellaceae</taxon>
        <taxon>Alistipes</taxon>
    </lineage>
</organism>
<protein>
    <recommendedName>
        <fullName evidence="3">Outer membrane protein beta-barrel domain-containing protein</fullName>
    </recommendedName>
</protein>
<dbReference type="AlphaFoldDB" id="A0A1Q6FDD6"/>
<dbReference type="STRING" id="28117.BHV66_00955"/>
<reference evidence="1 2" key="1">
    <citation type="journal article" date="2016" name="Nat. Biotechnol.">
        <title>Measurement of bacterial replication rates in microbial communities.</title>
        <authorList>
            <person name="Brown C.T."/>
            <person name="Olm M.R."/>
            <person name="Thomas B.C."/>
            <person name="Banfield J.F."/>
        </authorList>
    </citation>
    <scope>NUCLEOTIDE SEQUENCE [LARGE SCALE GENOMIC DNA]</scope>
    <source>
        <strain evidence="1">CAG:67_53_122</strain>
    </source>
</reference>
<evidence type="ECO:0000313" key="2">
    <source>
        <dbReference type="Proteomes" id="UP000187417"/>
    </source>
</evidence>